<dbReference type="Pfam" id="PF00201">
    <property type="entry name" value="UDPGT"/>
    <property type="match status" value="1"/>
</dbReference>
<organism evidence="3 4">
    <name type="scientific">candidate division WS6 bacterium OLB21</name>
    <dbReference type="NCBI Taxonomy" id="1617427"/>
    <lineage>
        <taxon>Bacteria</taxon>
        <taxon>Candidatus Dojkabacteria</taxon>
    </lineage>
</organism>
<accession>A0A136KE54</accession>
<comment type="caution">
    <text evidence="3">The sequence shown here is derived from an EMBL/GenBank/DDBJ whole genome shotgun (WGS) entry which is preliminary data.</text>
</comment>
<dbReference type="Gene3D" id="3.40.50.2000">
    <property type="entry name" value="Glycogen Phosphorylase B"/>
    <property type="match status" value="1"/>
</dbReference>
<evidence type="ECO:0000313" key="3">
    <source>
        <dbReference type="EMBL" id="KXK07681.1"/>
    </source>
</evidence>
<dbReference type="Proteomes" id="UP000070449">
    <property type="component" value="Unassembled WGS sequence"/>
</dbReference>
<dbReference type="AlphaFoldDB" id="A0A136KE54"/>
<dbReference type="InterPro" id="IPR050271">
    <property type="entry name" value="UDP-glycosyltransferase"/>
</dbReference>
<keyword evidence="1 3" id="KW-0328">Glycosyltransferase</keyword>
<dbReference type="InterPro" id="IPR002213">
    <property type="entry name" value="UDP_glucos_trans"/>
</dbReference>
<evidence type="ECO:0000256" key="1">
    <source>
        <dbReference type="ARBA" id="ARBA00022676"/>
    </source>
</evidence>
<reference evidence="3 4" key="1">
    <citation type="submission" date="2015-02" db="EMBL/GenBank/DDBJ databases">
        <title>Improved understanding of the partial-nitritation anammox process through 23 genomes representing the majority of the microbial community.</title>
        <authorList>
            <person name="Speth D.R."/>
            <person name="In T Zandt M."/>
            <person name="Guerrero Cruz S."/>
            <person name="Jetten M.S."/>
            <person name="Dutilh B.E."/>
        </authorList>
    </citation>
    <scope>NUCLEOTIDE SEQUENCE [LARGE SCALE GENOMIC DNA]</scope>
    <source>
        <strain evidence="3">OLB21</strain>
    </source>
</reference>
<dbReference type="EC" id="2.4.1.-" evidence="3"/>
<dbReference type="PANTHER" id="PTHR48043:SF145">
    <property type="entry name" value="FI06409P-RELATED"/>
    <property type="match status" value="1"/>
</dbReference>
<proteinExistence type="predicted"/>
<dbReference type="SUPFAM" id="SSF53756">
    <property type="entry name" value="UDP-Glycosyltransferase/glycogen phosphorylase"/>
    <property type="match status" value="1"/>
</dbReference>
<sequence length="272" mass="31707">MTIEYFDKLDFPVLQVLPNIIKNYLSRILYEIYSRLIIRPYNQVASKYKIINFKHFEELWKGDYQLQAEPLWFNRQKTKSNEFFIGPLLAEIERDVPKQVKNIDRRKEIIYLAMGSSARKELLLEIIESFRNTDYLVITPSKSYFKDQEYNFPENVIVTDWLPAQIINDIADLSLIHGGIGTLMNAIKAGKPIIGIGMMAEQEANLLAAERLGICLRISRNRLRMDELHSLIRLALADKNMLDRARHYSKLIKKEDVNKSISSFFSQVFAVN</sequence>
<protein>
    <submittedName>
        <fullName evidence="3">PGL/p-HBAD biosynthesis glycosyltransferase</fullName>
        <ecNumber evidence="3">2.4.1.-</ecNumber>
    </submittedName>
</protein>
<dbReference type="STRING" id="1617427.UZ20_WS6002001151"/>
<name>A0A136KE54_9BACT</name>
<keyword evidence="2 3" id="KW-0808">Transferase</keyword>
<dbReference type="PANTHER" id="PTHR48043">
    <property type="entry name" value="EG:EG0003.4 PROTEIN-RELATED"/>
    <property type="match status" value="1"/>
</dbReference>
<dbReference type="GO" id="GO:0008194">
    <property type="term" value="F:UDP-glycosyltransferase activity"/>
    <property type="evidence" value="ECO:0007669"/>
    <property type="project" value="InterPro"/>
</dbReference>
<dbReference type="EMBL" id="JYPD01000031">
    <property type="protein sequence ID" value="KXK07681.1"/>
    <property type="molecule type" value="Genomic_DNA"/>
</dbReference>
<gene>
    <name evidence="3" type="ORF">UZ20_WS6002001151</name>
</gene>
<evidence type="ECO:0000313" key="4">
    <source>
        <dbReference type="Proteomes" id="UP000070449"/>
    </source>
</evidence>
<evidence type="ECO:0000256" key="2">
    <source>
        <dbReference type="ARBA" id="ARBA00022679"/>
    </source>
</evidence>